<gene>
    <name evidence="2" type="ORF">R3P38DRAFT_3177964</name>
</gene>
<evidence type="ECO:0000313" key="2">
    <source>
        <dbReference type="EMBL" id="KAK7043497.1"/>
    </source>
</evidence>
<evidence type="ECO:0000256" key="1">
    <source>
        <dbReference type="SAM" id="SignalP"/>
    </source>
</evidence>
<name>A0AAW0CY10_9AGAR</name>
<comment type="caution">
    <text evidence="2">The sequence shown here is derived from an EMBL/GenBank/DDBJ whole genome shotgun (WGS) entry which is preliminary data.</text>
</comment>
<feature type="chain" id="PRO_5043911806" evidence="1">
    <location>
        <begin position="19"/>
        <end position="199"/>
    </location>
</feature>
<accession>A0AAW0CY10</accession>
<keyword evidence="3" id="KW-1185">Reference proteome</keyword>
<dbReference type="EMBL" id="JAWWNJ010000012">
    <property type="protein sequence ID" value="KAK7043497.1"/>
    <property type="molecule type" value="Genomic_DNA"/>
</dbReference>
<dbReference type="Proteomes" id="UP001362999">
    <property type="component" value="Unassembled WGS sequence"/>
</dbReference>
<feature type="signal peptide" evidence="1">
    <location>
        <begin position="1"/>
        <end position="18"/>
    </location>
</feature>
<proteinExistence type="predicted"/>
<evidence type="ECO:0000313" key="3">
    <source>
        <dbReference type="Proteomes" id="UP001362999"/>
    </source>
</evidence>
<sequence length="199" mass="22443">MLGLFGARFGWFPWPGLSTSLPVQTWVWTPQYLRRAFEMNALKASRTISERVSGLDVISSWLILMNPVLQRLRSPFLFLAATIDARISSTLCIRGNAQAVWLCCTWDLGLQVAFLASTDPSHMPTSRHFRTSECPSSSNASPNARGEIFVRLSIVVVLHLLYLSYDVPDSTPQPDVQHTRWRLIRLPGFGRIPLFKLGN</sequence>
<protein>
    <submittedName>
        <fullName evidence="2">Uncharacterized protein</fullName>
    </submittedName>
</protein>
<reference evidence="2 3" key="1">
    <citation type="journal article" date="2024" name="J Genomics">
        <title>Draft genome sequencing and assembly of Favolaschia claudopus CIRM-BRFM 2984 isolated from oak limbs.</title>
        <authorList>
            <person name="Navarro D."/>
            <person name="Drula E."/>
            <person name="Chaduli D."/>
            <person name="Cazenave R."/>
            <person name="Ahrendt S."/>
            <person name="Wang J."/>
            <person name="Lipzen A."/>
            <person name="Daum C."/>
            <person name="Barry K."/>
            <person name="Grigoriev I.V."/>
            <person name="Favel A."/>
            <person name="Rosso M.N."/>
            <person name="Martin F."/>
        </authorList>
    </citation>
    <scope>NUCLEOTIDE SEQUENCE [LARGE SCALE GENOMIC DNA]</scope>
    <source>
        <strain evidence="2 3">CIRM-BRFM 2984</strain>
    </source>
</reference>
<keyword evidence="1" id="KW-0732">Signal</keyword>
<dbReference type="AlphaFoldDB" id="A0AAW0CY10"/>
<organism evidence="2 3">
    <name type="scientific">Favolaschia claudopus</name>
    <dbReference type="NCBI Taxonomy" id="2862362"/>
    <lineage>
        <taxon>Eukaryota</taxon>
        <taxon>Fungi</taxon>
        <taxon>Dikarya</taxon>
        <taxon>Basidiomycota</taxon>
        <taxon>Agaricomycotina</taxon>
        <taxon>Agaricomycetes</taxon>
        <taxon>Agaricomycetidae</taxon>
        <taxon>Agaricales</taxon>
        <taxon>Marasmiineae</taxon>
        <taxon>Mycenaceae</taxon>
        <taxon>Favolaschia</taxon>
    </lineage>
</organism>